<dbReference type="GO" id="GO:0004777">
    <property type="term" value="F:succinate-semialdehyde dehydrogenase (NAD+) activity"/>
    <property type="evidence" value="ECO:0007669"/>
    <property type="project" value="TreeGrafter"/>
</dbReference>
<dbReference type="FunFam" id="3.40.605.10:FF:000022">
    <property type="entry name" value="Aldehyde dehydrogenase A"/>
    <property type="match status" value="1"/>
</dbReference>
<evidence type="ECO:0000313" key="7">
    <source>
        <dbReference type="EMBL" id="SHK52383.1"/>
    </source>
</evidence>
<dbReference type="InterPro" id="IPR029510">
    <property type="entry name" value="Ald_DH_CS_GLU"/>
</dbReference>
<feature type="domain" description="Aldehyde dehydrogenase" evidence="6">
    <location>
        <begin position="14"/>
        <end position="469"/>
    </location>
</feature>
<evidence type="ECO:0000256" key="2">
    <source>
        <dbReference type="ARBA" id="ARBA00009986"/>
    </source>
</evidence>
<dbReference type="EMBL" id="FRBD01000005">
    <property type="protein sequence ID" value="SHK52383.1"/>
    <property type="molecule type" value="Genomic_DNA"/>
</dbReference>
<feature type="active site" evidence="4">
    <location>
        <position position="248"/>
    </location>
</feature>
<evidence type="ECO:0000256" key="3">
    <source>
        <dbReference type="ARBA" id="ARBA00023002"/>
    </source>
</evidence>
<dbReference type="SUPFAM" id="SSF53720">
    <property type="entry name" value="ALDH-like"/>
    <property type="match status" value="1"/>
</dbReference>
<evidence type="ECO:0000256" key="5">
    <source>
        <dbReference type="RuleBase" id="RU003345"/>
    </source>
</evidence>
<dbReference type="Gene3D" id="3.40.605.10">
    <property type="entry name" value="Aldehyde Dehydrogenase, Chain A, domain 1"/>
    <property type="match status" value="1"/>
</dbReference>
<dbReference type="FunFam" id="3.40.309.10:FF:000009">
    <property type="entry name" value="Aldehyde dehydrogenase A"/>
    <property type="match status" value="1"/>
</dbReference>
<dbReference type="GO" id="GO:0016052">
    <property type="term" value="P:carbohydrate catabolic process"/>
    <property type="evidence" value="ECO:0007669"/>
    <property type="project" value="UniProtKB-ARBA"/>
</dbReference>
<dbReference type="Gene3D" id="3.40.309.10">
    <property type="entry name" value="Aldehyde Dehydrogenase, Chain A, domain 2"/>
    <property type="match status" value="1"/>
</dbReference>
<evidence type="ECO:0000256" key="1">
    <source>
        <dbReference type="ARBA" id="ARBA00004921"/>
    </source>
</evidence>
<dbReference type="RefSeq" id="WP_073206032.1">
    <property type="nucleotide sequence ID" value="NZ_FRBD01000005.1"/>
</dbReference>
<reference evidence="7 8" key="1">
    <citation type="submission" date="2016-11" db="EMBL/GenBank/DDBJ databases">
        <authorList>
            <person name="Jaros S."/>
            <person name="Januszkiewicz K."/>
            <person name="Wedrychowicz H."/>
        </authorList>
    </citation>
    <scope>NUCLEOTIDE SEQUENCE [LARGE SCALE GENOMIC DNA]</scope>
    <source>
        <strain evidence="7 8">KHT3</strain>
    </source>
</reference>
<evidence type="ECO:0000313" key="8">
    <source>
        <dbReference type="Proteomes" id="UP000184130"/>
    </source>
</evidence>
<gene>
    <name evidence="7" type="ORF">SAMN05216463_10528</name>
</gene>
<dbReference type="NCBIfam" id="NF007497">
    <property type="entry name" value="PRK10090.1"/>
    <property type="match status" value="1"/>
</dbReference>
<protein>
    <submittedName>
        <fullName evidence="7">Lactaldehyde dehydrogenase / glycolaldehyde dehydrogenase</fullName>
    </submittedName>
</protein>
<evidence type="ECO:0000256" key="4">
    <source>
        <dbReference type="PROSITE-ProRule" id="PRU10007"/>
    </source>
</evidence>
<dbReference type="PANTHER" id="PTHR43353:SF5">
    <property type="entry name" value="SUCCINATE-SEMIALDEHYDE DEHYDROGENASE, MITOCHONDRIAL"/>
    <property type="match status" value="1"/>
</dbReference>
<dbReference type="InterPro" id="IPR016163">
    <property type="entry name" value="Ald_DH_C"/>
</dbReference>
<dbReference type="InterPro" id="IPR016162">
    <property type="entry name" value="Ald_DH_N"/>
</dbReference>
<comment type="similarity">
    <text evidence="2 5">Belongs to the aldehyde dehydrogenase family.</text>
</comment>
<dbReference type="InterPro" id="IPR050740">
    <property type="entry name" value="Aldehyde_DH_Superfamily"/>
</dbReference>
<dbReference type="GO" id="GO:0005829">
    <property type="term" value="C:cytosol"/>
    <property type="evidence" value="ECO:0007669"/>
    <property type="project" value="TreeGrafter"/>
</dbReference>
<dbReference type="GO" id="GO:0004030">
    <property type="term" value="F:aldehyde dehydrogenase [NAD(P)+] activity"/>
    <property type="evidence" value="ECO:0007669"/>
    <property type="project" value="UniProtKB-ARBA"/>
</dbReference>
<evidence type="ECO:0000259" key="6">
    <source>
        <dbReference type="Pfam" id="PF00171"/>
    </source>
</evidence>
<dbReference type="GO" id="GO:0042802">
    <property type="term" value="F:identical protein binding"/>
    <property type="evidence" value="ECO:0007669"/>
    <property type="project" value="UniProtKB-ARBA"/>
</dbReference>
<dbReference type="PROSITE" id="PS00687">
    <property type="entry name" value="ALDEHYDE_DEHYDR_GLU"/>
    <property type="match status" value="1"/>
</dbReference>
<sequence length="480" mass="52341">MKDLKMYINGQFCESSNGQWINVLNPSTEEVISRQPEGTIEDVNRALDAARAAQKAWAKTPAIERAQYLLKMAEGIKKREKEFTEIIMREQGKTRTWASIEVGATISYFEYMATFARHIEGEIIPSDRPNETILLTKKPIGVVAGILPWNFPFFLIARKAGAALIAGCTIVIKPSQLTPENCTEFGKIVDEIGLPAGVINIVTGKGSVIGNEMAGSPKIDIVSVTGSVGAGESIMAAASKNITKVSLELGGKAPAIVMKDADLERAAQWIVDSRIGNNGQICNNAERVYVQKEVKEAFTKILVDKMSKVKVGDVCADESVDMGPLVEQRALESVTEKVERAIKQGAKLLCGGHRVGDKGFFYAATVLDGCTQDMDIIHEETFGPVIPLVEFSDIDEAIKYANDCEYGLASSIFTKDLNIAVKACRELEFGETYVNREHFEAIQGFHAGVKKSGIGGADGKHGVDEYLVTHVTYLDTYDDM</sequence>
<keyword evidence="3 5" id="KW-0560">Oxidoreductase</keyword>
<accession>A0A1M6T5Z3</accession>
<organism evidence="7 8">
    <name type="scientific">Xylanibacter ruminicola</name>
    <name type="common">Prevotella ruminicola</name>
    <dbReference type="NCBI Taxonomy" id="839"/>
    <lineage>
        <taxon>Bacteria</taxon>
        <taxon>Pseudomonadati</taxon>
        <taxon>Bacteroidota</taxon>
        <taxon>Bacteroidia</taxon>
        <taxon>Bacteroidales</taxon>
        <taxon>Prevotellaceae</taxon>
        <taxon>Xylanibacter</taxon>
    </lineage>
</organism>
<dbReference type="Pfam" id="PF00171">
    <property type="entry name" value="Aldedh"/>
    <property type="match status" value="1"/>
</dbReference>
<proteinExistence type="inferred from homology"/>
<dbReference type="InterPro" id="IPR016161">
    <property type="entry name" value="Ald_DH/histidinol_DH"/>
</dbReference>
<dbReference type="CDD" id="cd07088">
    <property type="entry name" value="ALDH_LactADH-AldA"/>
    <property type="match status" value="1"/>
</dbReference>
<dbReference type="Proteomes" id="UP000184130">
    <property type="component" value="Unassembled WGS sequence"/>
</dbReference>
<dbReference type="PANTHER" id="PTHR43353">
    <property type="entry name" value="SUCCINATE-SEMIALDEHYDE DEHYDROGENASE, MITOCHONDRIAL"/>
    <property type="match status" value="1"/>
</dbReference>
<dbReference type="InterPro" id="IPR015590">
    <property type="entry name" value="Aldehyde_DH_dom"/>
</dbReference>
<name>A0A1M6T5Z3_XYLRU</name>
<dbReference type="OrthoDB" id="9762913at2"/>
<dbReference type="GO" id="GO:0009450">
    <property type="term" value="P:gamma-aminobutyric acid catabolic process"/>
    <property type="evidence" value="ECO:0007669"/>
    <property type="project" value="TreeGrafter"/>
</dbReference>
<dbReference type="AlphaFoldDB" id="A0A1M6T5Z3"/>
<comment type="pathway">
    <text evidence="1">Carbohydrate degradation.</text>
</comment>